<organism evidence="4 5">
    <name type="scientific">Favolaschia claudopus</name>
    <dbReference type="NCBI Taxonomy" id="2862362"/>
    <lineage>
        <taxon>Eukaryota</taxon>
        <taxon>Fungi</taxon>
        <taxon>Dikarya</taxon>
        <taxon>Basidiomycota</taxon>
        <taxon>Agaricomycotina</taxon>
        <taxon>Agaricomycetes</taxon>
        <taxon>Agaricomycetidae</taxon>
        <taxon>Agaricales</taxon>
        <taxon>Marasmiineae</taxon>
        <taxon>Mycenaceae</taxon>
        <taxon>Favolaschia</taxon>
    </lineage>
</organism>
<feature type="region of interest" description="Disordered" evidence="2">
    <location>
        <begin position="1"/>
        <end position="37"/>
    </location>
</feature>
<dbReference type="InterPro" id="IPR056884">
    <property type="entry name" value="NPHP3-like_N"/>
</dbReference>
<evidence type="ECO:0000256" key="1">
    <source>
        <dbReference type="ARBA" id="ARBA00022737"/>
    </source>
</evidence>
<evidence type="ECO:0000256" key="2">
    <source>
        <dbReference type="SAM" id="MobiDB-lite"/>
    </source>
</evidence>
<dbReference type="PANTHER" id="PTHR10039">
    <property type="entry name" value="AMELOGENIN"/>
    <property type="match status" value="1"/>
</dbReference>
<gene>
    <name evidence="4" type="ORF">R3P38DRAFT_726811</name>
</gene>
<evidence type="ECO:0000313" key="5">
    <source>
        <dbReference type="Proteomes" id="UP001362999"/>
    </source>
</evidence>
<comment type="caution">
    <text evidence="4">The sequence shown here is derived from an EMBL/GenBank/DDBJ whole genome shotgun (WGS) entry which is preliminary data.</text>
</comment>
<reference evidence="4 5" key="1">
    <citation type="journal article" date="2024" name="J Genomics">
        <title>Draft genome sequencing and assembly of Favolaschia claudopus CIRM-BRFM 2984 isolated from oak limbs.</title>
        <authorList>
            <person name="Navarro D."/>
            <person name="Drula E."/>
            <person name="Chaduli D."/>
            <person name="Cazenave R."/>
            <person name="Ahrendt S."/>
            <person name="Wang J."/>
            <person name="Lipzen A."/>
            <person name="Daum C."/>
            <person name="Barry K."/>
            <person name="Grigoriev I.V."/>
            <person name="Favel A."/>
            <person name="Rosso M.N."/>
            <person name="Martin F."/>
        </authorList>
    </citation>
    <scope>NUCLEOTIDE SEQUENCE [LARGE SCALE GENOMIC DNA]</scope>
    <source>
        <strain evidence="4 5">CIRM-BRFM 2984</strain>
    </source>
</reference>
<evidence type="ECO:0000259" key="3">
    <source>
        <dbReference type="Pfam" id="PF24883"/>
    </source>
</evidence>
<evidence type="ECO:0000313" key="4">
    <source>
        <dbReference type="EMBL" id="KAK7033727.1"/>
    </source>
</evidence>
<feature type="region of interest" description="Disordered" evidence="2">
    <location>
        <begin position="80"/>
        <end position="99"/>
    </location>
</feature>
<feature type="compositionally biased region" description="Gly residues" evidence="2">
    <location>
        <begin position="80"/>
        <end position="95"/>
    </location>
</feature>
<dbReference type="Gene3D" id="3.40.50.300">
    <property type="entry name" value="P-loop containing nucleotide triphosphate hydrolases"/>
    <property type="match status" value="1"/>
</dbReference>
<dbReference type="Pfam" id="PF24883">
    <property type="entry name" value="NPHP3_N"/>
    <property type="match status" value="1"/>
</dbReference>
<keyword evidence="5" id="KW-1185">Reference proteome</keyword>
<dbReference type="AlphaFoldDB" id="A0AAW0C463"/>
<sequence>MTLSSEQIASTQGQSQQYFSMPSASQDNPDDLSRVPSSLLGEHVPLSAIVPHFHQSQSMPLSTGNPNGYSINIYGGTGGSGGSGNGQGGQGGSGQGPVFYNMSTSELQIEAAIRILYQASAMEASHDSGESYGRPPCHRDTRQEYLDRLHAWSCATDDSMPLWMCGLAGTGKSAIAQSFCKELHARGCLGGGFFFKRGHPSRENAHKLFPTLAYQLAIVCPQFKAALAPRVANDPALVGTSLSDQLQKLILEPYHDAASNHPLVMVIDGLDECEGEDLQQQIMCCAMEAHSSRLRFLVVSRPESHIEAVVPPTSFDQLVVEASFPEVRRYLVDEFQRIRTTHEAMLAVNHPWPDYAVINTLVKKSSGHFIYAATVIRFIEDRDWNPIERLNIVAGIGKPDPDSGSPFAALDQLYNQILKAVPSQSRLRRILAVASARDEMSRDQGSLFSIDDIAQILQIKSTNIRLTLSRLGSVISLPGTYSNQGLFIWRHASFPDFLNNPERAGEFYLNNVARSSLAVSVIKAFCDSQCSPPCFEGTVPHITERLKFNFITTTKLSSDMAKSLDCVNLDSIFGWGVTNHRAETQAVLNWLKFHDAPRKLIQRWEDIVYMTRFDFYFMTHYSFTDIPHEMQSDEPHYINDISPQLLDIIQAYILFEFDGPQSYHLRNIRWVLNISWPEMLGSIATLRRSAGEDLNQNTMKLIVNAVKLYRIQDPPPEATLEVLAKRFLLLLALGDNLWVLRFSRSWSCILRSCPRTERFLDALRLLVMDTCFCDVLQYDYEAYRHIYHTLRKGKELHLSA</sequence>
<dbReference type="Proteomes" id="UP001362999">
    <property type="component" value="Unassembled WGS sequence"/>
</dbReference>
<feature type="compositionally biased region" description="Polar residues" evidence="2">
    <location>
        <begin position="1"/>
        <end position="27"/>
    </location>
</feature>
<accession>A0AAW0C463</accession>
<keyword evidence="1" id="KW-0677">Repeat</keyword>
<proteinExistence type="predicted"/>
<dbReference type="EMBL" id="JAWWNJ010000022">
    <property type="protein sequence ID" value="KAK7033727.1"/>
    <property type="molecule type" value="Genomic_DNA"/>
</dbReference>
<dbReference type="SUPFAM" id="SSF52540">
    <property type="entry name" value="P-loop containing nucleoside triphosphate hydrolases"/>
    <property type="match status" value="1"/>
</dbReference>
<protein>
    <recommendedName>
        <fullName evidence="3">Nephrocystin 3-like N-terminal domain-containing protein</fullName>
    </recommendedName>
</protein>
<name>A0AAW0C463_9AGAR</name>
<feature type="domain" description="Nephrocystin 3-like N-terminal" evidence="3">
    <location>
        <begin position="149"/>
        <end position="301"/>
    </location>
</feature>
<dbReference type="PANTHER" id="PTHR10039:SF16">
    <property type="entry name" value="GPI INOSITOL-DEACYLASE"/>
    <property type="match status" value="1"/>
</dbReference>
<dbReference type="InterPro" id="IPR027417">
    <property type="entry name" value="P-loop_NTPase"/>
</dbReference>